<dbReference type="OMA" id="LGIFDWI"/>
<dbReference type="PANTHER" id="PTHR10281">
    <property type="entry name" value="MEMBRANE-ASSOCIATED PROGESTERONE RECEPTOR COMPONENT-RELATED"/>
    <property type="match status" value="1"/>
</dbReference>
<dbReference type="SMART" id="SM01117">
    <property type="entry name" value="Cyt-b5"/>
    <property type="match status" value="1"/>
</dbReference>
<evidence type="ECO:0000256" key="1">
    <source>
        <dbReference type="ARBA" id="ARBA00038357"/>
    </source>
</evidence>
<evidence type="ECO:0000313" key="4">
    <source>
        <dbReference type="Proteomes" id="UP000054653"/>
    </source>
</evidence>
<dbReference type="GO" id="GO:0012505">
    <property type="term" value="C:endomembrane system"/>
    <property type="evidence" value="ECO:0007669"/>
    <property type="project" value="TreeGrafter"/>
</dbReference>
<dbReference type="Gene3D" id="3.10.120.10">
    <property type="entry name" value="Cytochrome b5-like heme/steroid binding domain"/>
    <property type="match status" value="1"/>
</dbReference>
<accession>A0A0V1CRF2</accession>
<dbReference type="EMBL" id="JYDI01000118">
    <property type="protein sequence ID" value="KRY51750.1"/>
    <property type="molecule type" value="Genomic_DNA"/>
</dbReference>
<proteinExistence type="inferred from homology"/>
<dbReference type="PANTHER" id="PTHR10281:SF4">
    <property type="entry name" value="NEUFERRICIN"/>
    <property type="match status" value="1"/>
</dbReference>
<dbReference type="InterPro" id="IPR001199">
    <property type="entry name" value="Cyt_B5-like_heme/steroid-bd"/>
</dbReference>
<dbReference type="Proteomes" id="UP000054653">
    <property type="component" value="Unassembled WGS sequence"/>
</dbReference>
<comment type="similarity">
    <text evidence="1">Belongs to the cytochrome b5 family. MAPR subfamily.</text>
</comment>
<gene>
    <name evidence="3" type="primary">tag-131</name>
    <name evidence="3" type="ORF">T03_8105</name>
</gene>
<dbReference type="InterPro" id="IPR036400">
    <property type="entry name" value="Cyt_B5-like_heme/steroid_sf"/>
</dbReference>
<evidence type="ECO:0000313" key="3">
    <source>
        <dbReference type="EMBL" id="KRY51750.1"/>
    </source>
</evidence>
<dbReference type="GO" id="GO:0016020">
    <property type="term" value="C:membrane"/>
    <property type="evidence" value="ECO:0007669"/>
    <property type="project" value="TreeGrafter"/>
</dbReference>
<protein>
    <submittedName>
        <fullName evidence="3">Neuferricin</fullName>
    </submittedName>
</protein>
<keyword evidence="4" id="KW-1185">Reference proteome</keyword>
<comment type="caution">
    <text evidence="3">The sequence shown here is derived from an EMBL/GenBank/DDBJ whole genome shotgun (WGS) entry which is preliminary data.</text>
</comment>
<reference evidence="3 4" key="1">
    <citation type="submission" date="2015-01" db="EMBL/GenBank/DDBJ databases">
        <title>Evolution of Trichinella species and genotypes.</title>
        <authorList>
            <person name="Korhonen P.K."/>
            <person name="Edoardo P."/>
            <person name="Giuseppe L.R."/>
            <person name="Gasser R.B."/>
        </authorList>
    </citation>
    <scope>NUCLEOTIDE SEQUENCE [LARGE SCALE GENOMIC DNA]</scope>
    <source>
        <strain evidence="3">ISS120</strain>
    </source>
</reference>
<feature type="domain" description="Cytochrome b5 heme-binding" evidence="2">
    <location>
        <begin position="72"/>
        <end position="168"/>
    </location>
</feature>
<dbReference type="AlphaFoldDB" id="A0A0V1CRF2"/>
<evidence type="ECO:0000259" key="2">
    <source>
        <dbReference type="SMART" id="SM01117"/>
    </source>
</evidence>
<name>A0A0V1CRF2_TRIBR</name>
<sequence>MFYPKLVVVTTLQVFLISAAVSYYNLTAPAVVSSLKKFLDDWLLLLEQRVRNFPIRSTKFVLSSSKNRLHFFTKSELSSYDGSVKSKGLYLAILGRIYDVSRGREHYGPGGAYHIFAGRDATRAFVTGDLSAEGASDDLTNLSNEEIIAVQQWADFYDKEYELVGDSSHTFHFSALFFYARSVRLVEALSGERGEALINIFSLPATDVRTNFNDASAIAIAVIMIRILKGTYYNSDGNPTRSLEDYKIRLNKALKWKQEEDAEAERFPPCNSEWIQGGGGRVWCSHNSGGVKRRWAGVPRKLLKPGSKHSRCVCVKNDGTFQKEEDNVNDEEAQSFSRRGDFDHPNLLQYSNCDPEAVSFRLTLSLFRTLHQIELDPQRMSSEPRI</sequence>
<dbReference type="SUPFAM" id="SSF55856">
    <property type="entry name" value="Cytochrome b5-like heme/steroid binding domain"/>
    <property type="match status" value="1"/>
</dbReference>
<dbReference type="Pfam" id="PF00173">
    <property type="entry name" value="Cyt-b5"/>
    <property type="match status" value="1"/>
</dbReference>
<organism evidence="3 4">
    <name type="scientific">Trichinella britovi</name>
    <name type="common">Parasitic roundworm</name>
    <dbReference type="NCBI Taxonomy" id="45882"/>
    <lineage>
        <taxon>Eukaryota</taxon>
        <taxon>Metazoa</taxon>
        <taxon>Ecdysozoa</taxon>
        <taxon>Nematoda</taxon>
        <taxon>Enoplea</taxon>
        <taxon>Dorylaimia</taxon>
        <taxon>Trichinellida</taxon>
        <taxon>Trichinellidae</taxon>
        <taxon>Trichinella</taxon>
    </lineage>
</organism>
<dbReference type="InterPro" id="IPR050577">
    <property type="entry name" value="MAPR/NEUFC/NENF-like"/>
</dbReference>